<sequence length="511" mass="55212">MKTGEFLEGLSAVNARVQWFCYVCRGDDVLQTPVLRGIDLWKPTLVRSGPNWIFACHGVLPSKIADKRSLKIAIGALPDSGGSLELDLVGGSLAVIADPSGFTTVFYTSSQGVLGASSHPLSLLLQKGSDLTPDPIYQLEERIIGLTSVKRSPFLHVQRLSSMEAIHFRPASPSVQIRNYRVEPATGKSPALLGNIGDDLARLLEDAVRLCISANPREVALALSGGIDSSLLAGIGSRLGLRHALTVFSAPKAKSVGLSARLTRELNLQHECIELTPEWVTGSLTRRCIFRAGCAPTLTGGRLLWYAAQRGYSSVLFGHAGEDIFLRGEKYSDPEKYVATMVRIMNSCAGGEEVKASALLSLLSERALVGSDLELLTYLSESDIARDPHEVGDELESQCLGIEISVPFLSLPLSEMLMALSPAQRMYESIGGYWQYRILRSVLRPRLAAQVIGGPKEASFSTYGPISFATGDRLQESFGGQCRSLGDAWSVISEALFYPKTGRPQVETLAG</sequence>
<accession>A0A2P9AQ55</accession>
<evidence type="ECO:0000313" key="2">
    <source>
        <dbReference type="EMBL" id="SJM33304.1"/>
    </source>
</evidence>
<dbReference type="Proteomes" id="UP000245698">
    <property type="component" value="Unassembled WGS sequence"/>
</dbReference>
<evidence type="ECO:0000313" key="3">
    <source>
        <dbReference type="Proteomes" id="UP000245698"/>
    </source>
</evidence>
<dbReference type="EMBL" id="FUIG01000042">
    <property type="protein sequence ID" value="SJM33304.1"/>
    <property type="molecule type" value="Genomic_DNA"/>
</dbReference>
<feature type="domain" description="Asparagine synthetase" evidence="1">
    <location>
        <begin position="200"/>
        <end position="458"/>
    </location>
</feature>
<evidence type="ECO:0000259" key="1">
    <source>
        <dbReference type="Pfam" id="PF00733"/>
    </source>
</evidence>
<dbReference type="InterPro" id="IPR014729">
    <property type="entry name" value="Rossmann-like_a/b/a_fold"/>
</dbReference>
<dbReference type="GO" id="GO:0006529">
    <property type="term" value="P:asparagine biosynthetic process"/>
    <property type="evidence" value="ECO:0007669"/>
    <property type="project" value="InterPro"/>
</dbReference>
<organism evidence="2 3">
    <name type="scientific">Mesorhizobium delmotii</name>
    <dbReference type="NCBI Taxonomy" id="1631247"/>
    <lineage>
        <taxon>Bacteria</taxon>
        <taxon>Pseudomonadati</taxon>
        <taxon>Pseudomonadota</taxon>
        <taxon>Alphaproteobacteria</taxon>
        <taxon>Hyphomicrobiales</taxon>
        <taxon>Phyllobacteriaceae</taxon>
        <taxon>Mesorhizobium</taxon>
    </lineage>
</organism>
<dbReference type="RefSeq" id="WP_123150044.1">
    <property type="nucleotide sequence ID" value="NZ_FUIG01000042.1"/>
</dbReference>
<dbReference type="SUPFAM" id="SSF52402">
    <property type="entry name" value="Adenine nucleotide alpha hydrolases-like"/>
    <property type="match status" value="1"/>
</dbReference>
<gene>
    <name evidence="2" type="ORF">BQ8482_340200</name>
</gene>
<dbReference type="InterPro" id="IPR001962">
    <property type="entry name" value="Asn_synthase"/>
</dbReference>
<dbReference type="AlphaFoldDB" id="A0A2P9AQ55"/>
<protein>
    <recommendedName>
        <fullName evidence="1">Asparagine synthetase domain-containing protein</fullName>
    </recommendedName>
</protein>
<proteinExistence type="predicted"/>
<name>A0A2P9AQ55_9HYPH</name>
<dbReference type="Pfam" id="PF00733">
    <property type="entry name" value="Asn_synthase"/>
    <property type="match status" value="1"/>
</dbReference>
<dbReference type="GO" id="GO:0004066">
    <property type="term" value="F:asparagine synthase (glutamine-hydrolyzing) activity"/>
    <property type="evidence" value="ECO:0007669"/>
    <property type="project" value="InterPro"/>
</dbReference>
<keyword evidence="3" id="KW-1185">Reference proteome</keyword>
<reference evidence="3" key="1">
    <citation type="submission" date="2016-12" db="EMBL/GenBank/DDBJ databases">
        <authorList>
            <person name="Brunel B."/>
        </authorList>
    </citation>
    <scope>NUCLEOTIDE SEQUENCE [LARGE SCALE GENOMIC DNA]</scope>
</reference>
<dbReference type="Gene3D" id="3.40.50.620">
    <property type="entry name" value="HUPs"/>
    <property type="match status" value="1"/>
</dbReference>